<proteinExistence type="predicted"/>
<protein>
    <submittedName>
        <fullName evidence="1">6-bladed beta-propeller</fullName>
    </submittedName>
</protein>
<organism evidence="1 2">
    <name type="scientific">Membranihabitans marinus</name>
    <dbReference type="NCBI Taxonomy" id="1227546"/>
    <lineage>
        <taxon>Bacteria</taxon>
        <taxon>Pseudomonadati</taxon>
        <taxon>Bacteroidota</taxon>
        <taxon>Saprospiria</taxon>
        <taxon>Saprospirales</taxon>
        <taxon>Saprospiraceae</taxon>
        <taxon>Membranihabitans</taxon>
    </lineage>
</organism>
<sequence length="379" mass="43898">MRINIGCIFMILSLFCISCEEARVKDGIQRIQIDITKKYPIVDIQIKRIIPLELTKESAFRRAHKIIESSQHYSVMDRSLNKVYVFNKDGQFLEAIDRTGNGPGEYTTITDINIDPYAKSLQILDPRGKLIGLALDDFSDVTDEILFPGIRNVTNFQLLNEDMIVLYSFAYVGEKSIRFYSREEDQIVKEMLESNVVDAKGAMTFSMSPFRVWNNSFKFTNINTYYSYKIVETTLDPEIYIDVGNNSFDFKTIAAQDYTYDIFNHIIENKKAFPISIIFENDEYLAFGIYFDKAIRTFIVKKSDRRIFKLNMPEYPSNMMDFLTICNGLHTDEFRGIVSNPGMAEQIFEDAVFGETIENQINNLKSGDNPVIFEYELKF</sequence>
<dbReference type="RefSeq" id="WP_222581546.1">
    <property type="nucleotide sequence ID" value="NZ_JAHVHU010000021.1"/>
</dbReference>
<dbReference type="AlphaFoldDB" id="A0A953HXK9"/>
<name>A0A953HXK9_9BACT</name>
<dbReference type="Pfam" id="PF17170">
    <property type="entry name" value="DUF5128"/>
    <property type="match status" value="1"/>
</dbReference>
<dbReference type="Proteomes" id="UP000753961">
    <property type="component" value="Unassembled WGS sequence"/>
</dbReference>
<comment type="caution">
    <text evidence="1">The sequence shown here is derived from an EMBL/GenBank/DDBJ whole genome shotgun (WGS) entry which is preliminary data.</text>
</comment>
<gene>
    <name evidence="1" type="ORF">KUV50_17780</name>
</gene>
<evidence type="ECO:0000313" key="2">
    <source>
        <dbReference type="Proteomes" id="UP000753961"/>
    </source>
</evidence>
<reference evidence="1" key="1">
    <citation type="submission" date="2021-06" db="EMBL/GenBank/DDBJ databases">
        <title>44 bacteria genomes isolated from Dapeng, Shenzhen.</title>
        <authorList>
            <person name="Zheng W."/>
            <person name="Yu S."/>
            <person name="Huang Y."/>
        </authorList>
    </citation>
    <scope>NUCLEOTIDE SEQUENCE</scope>
    <source>
        <strain evidence="1">DP5N28-2</strain>
    </source>
</reference>
<keyword evidence="2" id="KW-1185">Reference proteome</keyword>
<evidence type="ECO:0000313" key="1">
    <source>
        <dbReference type="EMBL" id="MBY5960006.1"/>
    </source>
</evidence>
<dbReference type="EMBL" id="JAHVHU010000021">
    <property type="protein sequence ID" value="MBY5960006.1"/>
    <property type="molecule type" value="Genomic_DNA"/>
</dbReference>
<accession>A0A953HXK9</accession>